<accession>A0A284S8R8</accession>
<keyword evidence="2" id="KW-1185">Reference proteome</keyword>
<sequence>MSTGGVCLDHVREDLLFERMERLANGRPDQKPPPLSIVEEVFPGLFKTVASKEGSTFLVYMISEDISGSTVFEKWRANTASVYMSATALKVVHGIMETVSLPLLKSLLPVPMFEFLTVAWEHNGSSPLSDAANWLEHVHWLVFGLSEVHRHIAEGLCPSLVTTMLVERHCARKGNRKVEGVLYAGIDVSTWVLYPEPMPFTVRNVLVFQFRD</sequence>
<gene>
    <name evidence="1" type="ORF">ARMOST_20949</name>
</gene>
<organism evidence="1 2">
    <name type="scientific">Armillaria ostoyae</name>
    <name type="common">Armillaria root rot fungus</name>
    <dbReference type="NCBI Taxonomy" id="47428"/>
    <lineage>
        <taxon>Eukaryota</taxon>
        <taxon>Fungi</taxon>
        <taxon>Dikarya</taxon>
        <taxon>Basidiomycota</taxon>
        <taxon>Agaricomycotina</taxon>
        <taxon>Agaricomycetes</taxon>
        <taxon>Agaricomycetidae</taxon>
        <taxon>Agaricales</taxon>
        <taxon>Marasmiineae</taxon>
        <taxon>Physalacriaceae</taxon>
        <taxon>Armillaria</taxon>
    </lineage>
</organism>
<proteinExistence type="predicted"/>
<evidence type="ECO:0000313" key="1">
    <source>
        <dbReference type="EMBL" id="SJL17399.1"/>
    </source>
</evidence>
<reference evidence="2" key="1">
    <citation type="journal article" date="2017" name="Nat. Ecol. Evol.">
        <title>Genome expansion and lineage-specific genetic innovations in the forest pathogenic fungi Armillaria.</title>
        <authorList>
            <person name="Sipos G."/>
            <person name="Prasanna A.N."/>
            <person name="Walter M.C."/>
            <person name="O'Connor E."/>
            <person name="Balint B."/>
            <person name="Krizsan K."/>
            <person name="Kiss B."/>
            <person name="Hess J."/>
            <person name="Varga T."/>
            <person name="Slot J."/>
            <person name="Riley R."/>
            <person name="Boka B."/>
            <person name="Rigling D."/>
            <person name="Barry K."/>
            <person name="Lee J."/>
            <person name="Mihaltcheva S."/>
            <person name="LaButti K."/>
            <person name="Lipzen A."/>
            <person name="Waldron R."/>
            <person name="Moloney N.M."/>
            <person name="Sperisen C."/>
            <person name="Kredics L."/>
            <person name="Vagvoelgyi C."/>
            <person name="Patrignani A."/>
            <person name="Fitzpatrick D."/>
            <person name="Nagy I."/>
            <person name="Doyle S."/>
            <person name="Anderson J.B."/>
            <person name="Grigoriev I.V."/>
            <person name="Gueldener U."/>
            <person name="Muensterkoetter M."/>
            <person name="Nagy L.G."/>
        </authorList>
    </citation>
    <scope>NUCLEOTIDE SEQUENCE [LARGE SCALE GENOMIC DNA]</scope>
    <source>
        <strain evidence="2">C18/9</strain>
    </source>
</reference>
<name>A0A284S8R8_ARMOS</name>
<dbReference type="EMBL" id="FUEG01000044">
    <property type="protein sequence ID" value="SJL17399.1"/>
    <property type="molecule type" value="Genomic_DNA"/>
</dbReference>
<evidence type="ECO:0000313" key="2">
    <source>
        <dbReference type="Proteomes" id="UP000219338"/>
    </source>
</evidence>
<dbReference type="Proteomes" id="UP000219338">
    <property type="component" value="Unassembled WGS sequence"/>
</dbReference>
<dbReference type="AlphaFoldDB" id="A0A284S8R8"/>
<protein>
    <submittedName>
        <fullName evidence="1">Uncharacterized protein</fullName>
    </submittedName>
</protein>